<protein>
    <submittedName>
        <fullName evidence="2">Uncharacterized protein</fullName>
    </submittedName>
</protein>
<proteinExistence type="predicted"/>
<accession>A0A9Q1FJ58</accession>
<name>A0A9Q1FJ58_SYNKA</name>
<reference evidence="2" key="1">
    <citation type="journal article" date="2023" name="Science">
        <title>Genome structures resolve the early diversification of teleost fishes.</title>
        <authorList>
            <person name="Parey E."/>
            <person name="Louis A."/>
            <person name="Montfort J."/>
            <person name="Bouchez O."/>
            <person name="Roques C."/>
            <person name="Iampietro C."/>
            <person name="Lluch J."/>
            <person name="Castinel A."/>
            <person name="Donnadieu C."/>
            <person name="Desvignes T."/>
            <person name="Floi Bucao C."/>
            <person name="Jouanno E."/>
            <person name="Wen M."/>
            <person name="Mejri S."/>
            <person name="Dirks R."/>
            <person name="Jansen H."/>
            <person name="Henkel C."/>
            <person name="Chen W.J."/>
            <person name="Zahm M."/>
            <person name="Cabau C."/>
            <person name="Klopp C."/>
            <person name="Thompson A.W."/>
            <person name="Robinson-Rechavi M."/>
            <person name="Braasch I."/>
            <person name="Lecointre G."/>
            <person name="Bobe J."/>
            <person name="Postlethwait J.H."/>
            <person name="Berthelot C."/>
            <person name="Roest Crollius H."/>
            <person name="Guiguen Y."/>
        </authorList>
    </citation>
    <scope>NUCLEOTIDE SEQUENCE</scope>
    <source>
        <strain evidence="2">WJC10195</strain>
    </source>
</reference>
<feature type="region of interest" description="Disordered" evidence="1">
    <location>
        <begin position="86"/>
        <end position="124"/>
    </location>
</feature>
<feature type="compositionally biased region" description="Polar residues" evidence="1">
    <location>
        <begin position="86"/>
        <end position="97"/>
    </location>
</feature>
<dbReference type="OrthoDB" id="413520at2759"/>
<dbReference type="Gene3D" id="3.40.50.150">
    <property type="entry name" value="Vaccinia Virus protein VP39"/>
    <property type="match status" value="1"/>
</dbReference>
<organism evidence="2 3">
    <name type="scientific">Synaphobranchus kaupii</name>
    <name type="common">Kaup's arrowtooth eel</name>
    <dbReference type="NCBI Taxonomy" id="118154"/>
    <lineage>
        <taxon>Eukaryota</taxon>
        <taxon>Metazoa</taxon>
        <taxon>Chordata</taxon>
        <taxon>Craniata</taxon>
        <taxon>Vertebrata</taxon>
        <taxon>Euteleostomi</taxon>
        <taxon>Actinopterygii</taxon>
        <taxon>Neopterygii</taxon>
        <taxon>Teleostei</taxon>
        <taxon>Anguilliformes</taxon>
        <taxon>Synaphobranchidae</taxon>
        <taxon>Synaphobranchus</taxon>
    </lineage>
</organism>
<comment type="caution">
    <text evidence="2">The sequence shown here is derived from an EMBL/GenBank/DDBJ whole genome shotgun (WGS) entry which is preliminary data.</text>
</comment>
<dbReference type="EMBL" id="JAINUF010000005">
    <property type="protein sequence ID" value="KAJ8359694.1"/>
    <property type="molecule type" value="Genomic_DNA"/>
</dbReference>
<evidence type="ECO:0000256" key="1">
    <source>
        <dbReference type="SAM" id="MobiDB-lite"/>
    </source>
</evidence>
<dbReference type="AlphaFoldDB" id="A0A9Q1FJ58"/>
<sequence>MGPYLFPGRQVLKQKPLDNEEVQRVSVRRFSSFNLFSRTRLTTLEPEDPSDGDWVEYRNASFPQFSALLRDNLGPIRVDEVLNSFDNTGNVSGSTAQRIGGRARESSSSGSLRPPSPWRPGHMTTAAALGLKG</sequence>
<dbReference type="InterPro" id="IPR029063">
    <property type="entry name" value="SAM-dependent_MTases_sf"/>
</dbReference>
<dbReference type="Proteomes" id="UP001152622">
    <property type="component" value="Chromosome 5"/>
</dbReference>
<evidence type="ECO:0000313" key="2">
    <source>
        <dbReference type="EMBL" id="KAJ8359694.1"/>
    </source>
</evidence>
<keyword evidence="3" id="KW-1185">Reference proteome</keyword>
<gene>
    <name evidence="2" type="ORF">SKAU_G00162190</name>
</gene>
<evidence type="ECO:0000313" key="3">
    <source>
        <dbReference type="Proteomes" id="UP001152622"/>
    </source>
</evidence>